<proteinExistence type="predicted"/>
<dbReference type="AlphaFoldDB" id="A0A7W7Z9E4"/>
<dbReference type="Gene3D" id="3.40.30.10">
    <property type="entry name" value="Glutaredoxin"/>
    <property type="match status" value="1"/>
</dbReference>
<sequence length="182" mass="20253">MATAQSSVGNQSDLAKMLAGIHTESGKDLLSLTAESPVLLVFLRHFGCSFCRKAISDVADLNPELSAKGVRPVFVHLGTREIAKAHFDFYKISEVERIHDPQASIYQSPAFGLGRSSPWLTLVNPFVWFGWLKGNIFKHGIGKIQGDGHQMPGIFLLKGAKIERKFIYRQISDEPPYRKLIS</sequence>
<dbReference type="InterPro" id="IPR036249">
    <property type="entry name" value="Thioredoxin-like_sf"/>
</dbReference>
<comment type="caution">
    <text evidence="1">The sequence shown here is derived from an EMBL/GenBank/DDBJ whole genome shotgun (WGS) entry which is preliminary data.</text>
</comment>
<dbReference type="Proteomes" id="UP000540989">
    <property type="component" value="Unassembled WGS sequence"/>
</dbReference>
<evidence type="ECO:0000313" key="1">
    <source>
        <dbReference type="EMBL" id="MBB5055702.1"/>
    </source>
</evidence>
<name>A0A7W7Z9E4_9BACT</name>
<dbReference type="PANTHER" id="PTHR28630">
    <property type="match status" value="1"/>
</dbReference>
<dbReference type="EMBL" id="JACHIP010000001">
    <property type="protein sequence ID" value="MBB5055702.1"/>
    <property type="molecule type" value="Genomic_DNA"/>
</dbReference>
<dbReference type="SUPFAM" id="SSF52833">
    <property type="entry name" value="Thioredoxin-like"/>
    <property type="match status" value="1"/>
</dbReference>
<protein>
    <submittedName>
        <fullName evidence="1">Uncharacterized protein YneF (UPF0154 family)</fullName>
    </submittedName>
</protein>
<accession>A0A7W7Z9E4</accession>
<dbReference type="PANTHER" id="PTHR28630:SF3">
    <property type="entry name" value="PEROXIREDOXIN-LIKE 2C"/>
    <property type="match status" value="1"/>
</dbReference>
<dbReference type="RefSeq" id="WP_184213461.1">
    <property type="nucleotide sequence ID" value="NZ_JACHIP010000001.1"/>
</dbReference>
<gene>
    <name evidence="1" type="ORF">HDF16_000371</name>
</gene>
<organism evidence="1 2">
    <name type="scientific">Granulicella aggregans</name>
    <dbReference type="NCBI Taxonomy" id="474949"/>
    <lineage>
        <taxon>Bacteria</taxon>
        <taxon>Pseudomonadati</taxon>
        <taxon>Acidobacteriota</taxon>
        <taxon>Terriglobia</taxon>
        <taxon>Terriglobales</taxon>
        <taxon>Acidobacteriaceae</taxon>
        <taxon>Granulicella</taxon>
    </lineage>
</organism>
<evidence type="ECO:0000313" key="2">
    <source>
        <dbReference type="Proteomes" id="UP000540989"/>
    </source>
</evidence>
<reference evidence="1 2" key="1">
    <citation type="submission" date="2020-08" db="EMBL/GenBank/DDBJ databases">
        <title>Genomic Encyclopedia of Type Strains, Phase IV (KMG-V): Genome sequencing to study the core and pangenomes of soil and plant-associated prokaryotes.</title>
        <authorList>
            <person name="Whitman W."/>
        </authorList>
    </citation>
    <scope>NUCLEOTIDE SEQUENCE [LARGE SCALE GENOMIC DNA]</scope>
    <source>
        <strain evidence="1 2">M8UP14</strain>
    </source>
</reference>
<dbReference type="InterPro" id="IPR032801">
    <property type="entry name" value="PXL2A/B/C"/>
</dbReference>
<dbReference type="Pfam" id="PF13911">
    <property type="entry name" value="AhpC-TSA_2"/>
    <property type="match status" value="1"/>
</dbReference>
<keyword evidence="2" id="KW-1185">Reference proteome</keyword>